<name>A0ACC2USR7_9FUNG</name>
<reference evidence="1" key="1">
    <citation type="submission" date="2022-04" db="EMBL/GenBank/DDBJ databases">
        <title>Genome of the entomopathogenic fungus Entomophthora muscae.</title>
        <authorList>
            <person name="Elya C."/>
            <person name="Lovett B.R."/>
            <person name="Lee E."/>
            <person name="Macias A.M."/>
            <person name="Hajek A.E."/>
            <person name="De Bivort B.L."/>
            <person name="Kasson M.T."/>
            <person name="De Fine Licht H.H."/>
            <person name="Stajich J.E."/>
        </authorList>
    </citation>
    <scope>NUCLEOTIDE SEQUENCE</scope>
    <source>
        <strain evidence="1">Berkeley</strain>
    </source>
</reference>
<gene>
    <name evidence="1" type="ORF">DSO57_1007766</name>
</gene>
<sequence>MAQNLGVFPAESKPETVVPAQCPEFYAEDTLILSQCILWEFHQKVSEDLLVVNYQLHVDLGDDPHQMETASYYLSLSVTLLGLKFSPTLQEFVSNLPVSNSRSFTKVATCNTGRLCSKISNLVNEKSTEPATGLRPDTCPEKLPNTNNQIGEQRNSEVCSTVVTNEKLSTSDARSLSKVTTCATAILGSKVVFIPMRNAANLPKAQEMALDLKTCTTLITKLSNRKAQ</sequence>
<keyword evidence="2" id="KW-1185">Reference proteome</keyword>
<comment type="caution">
    <text evidence="1">The sequence shown here is derived from an EMBL/GenBank/DDBJ whole genome shotgun (WGS) entry which is preliminary data.</text>
</comment>
<evidence type="ECO:0000313" key="1">
    <source>
        <dbReference type="EMBL" id="KAJ9089947.1"/>
    </source>
</evidence>
<organism evidence="1 2">
    <name type="scientific">Entomophthora muscae</name>
    <dbReference type="NCBI Taxonomy" id="34485"/>
    <lineage>
        <taxon>Eukaryota</taxon>
        <taxon>Fungi</taxon>
        <taxon>Fungi incertae sedis</taxon>
        <taxon>Zoopagomycota</taxon>
        <taxon>Entomophthoromycotina</taxon>
        <taxon>Entomophthoromycetes</taxon>
        <taxon>Entomophthorales</taxon>
        <taxon>Entomophthoraceae</taxon>
        <taxon>Entomophthora</taxon>
    </lineage>
</organism>
<proteinExistence type="predicted"/>
<dbReference type="EMBL" id="QTSX02000023">
    <property type="protein sequence ID" value="KAJ9089947.1"/>
    <property type="molecule type" value="Genomic_DNA"/>
</dbReference>
<evidence type="ECO:0000313" key="2">
    <source>
        <dbReference type="Proteomes" id="UP001165960"/>
    </source>
</evidence>
<accession>A0ACC2USR7</accession>
<dbReference type="Proteomes" id="UP001165960">
    <property type="component" value="Unassembled WGS sequence"/>
</dbReference>
<protein>
    <submittedName>
        <fullName evidence="1">Uncharacterized protein</fullName>
    </submittedName>
</protein>